<protein>
    <submittedName>
        <fullName evidence="1">Uncharacterized protein</fullName>
    </submittedName>
</protein>
<reference evidence="1" key="1">
    <citation type="submission" date="2022-06" db="EMBL/GenBank/DDBJ databases">
        <title>Phylogenomic reconstructions and comparative analyses of Kickxellomycotina fungi.</title>
        <authorList>
            <person name="Reynolds N.K."/>
            <person name="Stajich J.E."/>
            <person name="Barry K."/>
            <person name="Grigoriev I.V."/>
            <person name="Crous P."/>
            <person name="Smith M.E."/>
        </authorList>
    </citation>
    <scope>NUCLEOTIDE SEQUENCE</scope>
    <source>
        <strain evidence="1">RSA 2271</strain>
    </source>
</reference>
<evidence type="ECO:0000313" key="1">
    <source>
        <dbReference type="EMBL" id="KAJ1675273.1"/>
    </source>
</evidence>
<accession>A0ACC1HHR3</accession>
<organism evidence="1 2">
    <name type="scientific">Spiromyces aspiralis</name>
    <dbReference type="NCBI Taxonomy" id="68401"/>
    <lineage>
        <taxon>Eukaryota</taxon>
        <taxon>Fungi</taxon>
        <taxon>Fungi incertae sedis</taxon>
        <taxon>Zoopagomycota</taxon>
        <taxon>Kickxellomycotina</taxon>
        <taxon>Kickxellomycetes</taxon>
        <taxon>Kickxellales</taxon>
        <taxon>Kickxellaceae</taxon>
        <taxon>Spiromyces</taxon>
    </lineage>
</organism>
<evidence type="ECO:0000313" key="2">
    <source>
        <dbReference type="Proteomes" id="UP001145114"/>
    </source>
</evidence>
<dbReference type="Proteomes" id="UP001145114">
    <property type="component" value="Unassembled WGS sequence"/>
</dbReference>
<sequence>MSIPLRAAGRCIYLQPARTITHDARPGIHHGKATTPAEVLDSGEITVDDFGHALASVSDVEFDFGNDLESAAVNSMLKHHREEVSGQMKKNMEDRVRQAEVKAKETLNRDPANKNTDDLLQQETTWSFQDTWEPGIPKEERQMMEDMLRGSKKAAKDAYEQGKQSTKDAYEQGKQTYEQGKQSTKETYEQGKQTAKDTYEQGKRSAKESYENVKQSGRDMADKVKSKMQQ</sequence>
<comment type="caution">
    <text evidence="1">The sequence shown here is derived from an EMBL/GenBank/DDBJ whole genome shotgun (WGS) entry which is preliminary data.</text>
</comment>
<keyword evidence="2" id="KW-1185">Reference proteome</keyword>
<proteinExistence type="predicted"/>
<dbReference type="EMBL" id="JAMZIH010005387">
    <property type="protein sequence ID" value="KAJ1675273.1"/>
    <property type="molecule type" value="Genomic_DNA"/>
</dbReference>
<gene>
    <name evidence="1" type="ORF">EV182_001587</name>
</gene>
<name>A0ACC1HHR3_9FUNG</name>